<sequence length="299" mass="29610">MTGRLVHTGQVVIDLVMRVPALPPVGGDVLASTTVEQPGGGFNVMAAAARAGADVVYTGGHGTGPRGDLARAALAAEGITVALPPTPGADTGLCVVLVDDSGERTFVTGSGAETAVAGALPRAGAGDVVYVSGYSLLVPAKAEQILAISGGALLVDPGPLVAEIDPALWERTLARTSVLSCNAREARLLSGRTDPADAGRALARMLPGDAVVVVRDGAAGCHVVRDGVAEHVPGVPVEAVDTNGAGDAHCGVLAAELLRGADLTGAAMRANAAAALAVTRAGPATAPTRAEVDALLARR</sequence>
<dbReference type="PANTHER" id="PTHR10584">
    <property type="entry name" value="SUGAR KINASE"/>
    <property type="match status" value="1"/>
</dbReference>
<evidence type="ECO:0000313" key="5">
    <source>
        <dbReference type="Proteomes" id="UP000315677"/>
    </source>
</evidence>
<dbReference type="AlphaFoldDB" id="A0A543DN82"/>
<evidence type="ECO:0000256" key="1">
    <source>
        <dbReference type="ARBA" id="ARBA00022679"/>
    </source>
</evidence>
<dbReference type="Gene3D" id="3.40.1190.20">
    <property type="match status" value="1"/>
</dbReference>
<accession>A0A543DN82</accession>
<dbReference type="PANTHER" id="PTHR10584:SF167">
    <property type="entry name" value="PFKB DOMAIN PROTEIN"/>
    <property type="match status" value="1"/>
</dbReference>
<proteinExistence type="predicted"/>
<dbReference type="EMBL" id="VFPA01000002">
    <property type="protein sequence ID" value="TQM10797.1"/>
    <property type="molecule type" value="Genomic_DNA"/>
</dbReference>
<evidence type="ECO:0000256" key="2">
    <source>
        <dbReference type="ARBA" id="ARBA00022777"/>
    </source>
</evidence>
<feature type="domain" description="Carbohydrate kinase PfkB" evidence="3">
    <location>
        <begin position="5"/>
        <end position="285"/>
    </location>
</feature>
<keyword evidence="2 4" id="KW-0418">Kinase</keyword>
<dbReference type="OrthoDB" id="8578462at2"/>
<name>A0A543DN82_9PSEU</name>
<protein>
    <submittedName>
        <fullName evidence="4">Sugar/nucleoside kinase (Ribokinase family)</fullName>
    </submittedName>
</protein>
<dbReference type="Proteomes" id="UP000315677">
    <property type="component" value="Unassembled WGS sequence"/>
</dbReference>
<organism evidence="4 5">
    <name type="scientific">Pseudonocardia kunmingensis</name>
    <dbReference type="NCBI Taxonomy" id="630975"/>
    <lineage>
        <taxon>Bacteria</taxon>
        <taxon>Bacillati</taxon>
        <taxon>Actinomycetota</taxon>
        <taxon>Actinomycetes</taxon>
        <taxon>Pseudonocardiales</taxon>
        <taxon>Pseudonocardiaceae</taxon>
        <taxon>Pseudonocardia</taxon>
    </lineage>
</organism>
<reference evidence="4 5" key="1">
    <citation type="submission" date="2019-06" db="EMBL/GenBank/DDBJ databases">
        <title>Sequencing the genomes of 1000 actinobacteria strains.</title>
        <authorList>
            <person name="Klenk H.-P."/>
        </authorList>
    </citation>
    <scope>NUCLEOTIDE SEQUENCE [LARGE SCALE GENOMIC DNA]</scope>
    <source>
        <strain evidence="4 5">DSM 45301</strain>
    </source>
</reference>
<dbReference type="GO" id="GO:0016301">
    <property type="term" value="F:kinase activity"/>
    <property type="evidence" value="ECO:0007669"/>
    <property type="project" value="UniProtKB-KW"/>
</dbReference>
<dbReference type="InterPro" id="IPR029056">
    <property type="entry name" value="Ribokinase-like"/>
</dbReference>
<gene>
    <name evidence="4" type="ORF">FB558_3318</name>
</gene>
<dbReference type="InterPro" id="IPR011611">
    <property type="entry name" value="PfkB_dom"/>
</dbReference>
<comment type="caution">
    <text evidence="4">The sequence shown here is derived from an EMBL/GenBank/DDBJ whole genome shotgun (WGS) entry which is preliminary data.</text>
</comment>
<keyword evidence="1" id="KW-0808">Transferase</keyword>
<evidence type="ECO:0000313" key="4">
    <source>
        <dbReference type="EMBL" id="TQM10797.1"/>
    </source>
</evidence>
<dbReference type="RefSeq" id="WP_142054446.1">
    <property type="nucleotide sequence ID" value="NZ_VFPA01000002.1"/>
</dbReference>
<evidence type="ECO:0000259" key="3">
    <source>
        <dbReference type="Pfam" id="PF00294"/>
    </source>
</evidence>
<dbReference type="SUPFAM" id="SSF53613">
    <property type="entry name" value="Ribokinase-like"/>
    <property type="match status" value="1"/>
</dbReference>
<dbReference type="Pfam" id="PF00294">
    <property type="entry name" value="PfkB"/>
    <property type="match status" value="1"/>
</dbReference>
<keyword evidence="5" id="KW-1185">Reference proteome</keyword>